<gene>
    <name evidence="1" type="ORF">GCM10023352_11490</name>
</gene>
<evidence type="ECO:0000313" key="2">
    <source>
        <dbReference type="Proteomes" id="UP001500187"/>
    </source>
</evidence>
<evidence type="ECO:0000313" key="1">
    <source>
        <dbReference type="EMBL" id="GAA4794342.1"/>
    </source>
</evidence>
<dbReference type="Proteomes" id="UP001500187">
    <property type="component" value="Unassembled WGS sequence"/>
</dbReference>
<protein>
    <submittedName>
        <fullName evidence="1">Uncharacterized protein</fullName>
    </submittedName>
</protein>
<name>A0ABP9BE60_9MICC</name>
<dbReference type="RefSeq" id="WP_345445490.1">
    <property type="nucleotide sequence ID" value="NZ_BAABKP010000001.1"/>
</dbReference>
<comment type="caution">
    <text evidence="1">The sequence shown here is derived from an EMBL/GenBank/DDBJ whole genome shotgun (WGS) entry which is preliminary data.</text>
</comment>
<keyword evidence="2" id="KW-1185">Reference proteome</keyword>
<reference evidence="2" key="1">
    <citation type="journal article" date="2019" name="Int. J. Syst. Evol. Microbiol.">
        <title>The Global Catalogue of Microorganisms (GCM) 10K type strain sequencing project: providing services to taxonomists for standard genome sequencing and annotation.</title>
        <authorList>
            <consortium name="The Broad Institute Genomics Platform"/>
            <consortium name="The Broad Institute Genome Sequencing Center for Infectious Disease"/>
            <person name="Wu L."/>
            <person name="Ma J."/>
        </authorList>
    </citation>
    <scope>NUCLEOTIDE SEQUENCE [LARGE SCALE GENOMIC DNA]</scope>
    <source>
        <strain evidence="2">JCM 18541</strain>
    </source>
</reference>
<dbReference type="EMBL" id="BAABKP010000001">
    <property type="protein sequence ID" value="GAA4794342.1"/>
    <property type="molecule type" value="Genomic_DNA"/>
</dbReference>
<proteinExistence type="predicted"/>
<accession>A0ABP9BE60</accession>
<sequence>MTQDSLFELPKELHPAIKLYPKDYAKTRQDARVLILVKARPEPSTQYGDTVCVAGIRVDQEEYSWVRLYPIPFRSLEHYKQFKKYTFINVPIIPAKDDFRSESFRPDREKLHIESDLPIKKVSERMRYIEPLISDLSMCEILAIGRSKNAEKMYPSLAVIRPREIKGLDIKPFKGWTEKQRNAINNSATQGDLMDMLNGEPEKVMLEEPRFEVHLRYLCESRSCKEHSQLFLDWELEAFTRRCNDLSDSEAVQSIRERWNNVLDSDKKPLLYVGNQLKAALAYSVLGVQRSV</sequence>
<organism evidence="1 2">
    <name type="scientific">Rothia endophytica</name>
    <dbReference type="NCBI Taxonomy" id="1324766"/>
    <lineage>
        <taxon>Bacteria</taxon>
        <taxon>Bacillati</taxon>
        <taxon>Actinomycetota</taxon>
        <taxon>Actinomycetes</taxon>
        <taxon>Micrococcales</taxon>
        <taxon>Micrococcaceae</taxon>
        <taxon>Rothia</taxon>
    </lineage>
</organism>